<dbReference type="OMA" id="MMFMFVL"/>
<dbReference type="OrthoDB" id="5296287at2759"/>
<gene>
    <name evidence="13" type="ORF">CHLNCDRAFT_136418</name>
</gene>
<evidence type="ECO:0000256" key="10">
    <source>
        <dbReference type="SAM" id="MobiDB-lite"/>
    </source>
</evidence>
<dbReference type="InterPro" id="IPR044778">
    <property type="entry name" value="MFS_STP/MST-like_plant"/>
</dbReference>
<evidence type="ECO:0000256" key="4">
    <source>
        <dbReference type="ARBA" id="ARBA00022597"/>
    </source>
</evidence>
<reference evidence="13 14" key="1">
    <citation type="journal article" date="2010" name="Plant Cell">
        <title>The Chlorella variabilis NC64A genome reveals adaptation to photosymbiosis, coevolution with viruses, and cryptic sex.</title>
        <authorList>
            <person name="Blanc G."/>
            <person name="Duncan G."/>
            <person name="Agarkova I."/>
            <person name="Borodovsky M."/>
            <person name="Gurnon J."/>
            <person name="Kuo A."/>
            <person name="Lindquist E."/>
            <person name="Lucas S."/>
            <person name="Pangilinan J."/>
            <person name="Polle J."/>
            <person name="Salamov A."/>
            <person name="Terry A."/>
            <person name="Yamada T."/>
            <person name="Dunigan D.D."/>
            <person name="Grigoriev I.V."/>
            <person name="Claverie J.M."/>
            <person name="Van Etten J.L."/>
        </authorList>
    </citation>
    <scope>NUCLEOTIDE SEQUENCE [LARGE SCALE GENOMIC DNA]</scope>
    <source>
        <strain evidence="13 14">NC64A</strain>
    </source>
</reference>
<dbReference type="KEGG" id="cvr:CHLNCDRAFT_136418"/>
<proteinExistence type="inferred from homology"/>
<dbReference type="FunCoup" id="E1ZKB2">
    <property type="interactions" value="272"/>
</dbReference>
<keyword evidence="7 11" id="KW-1133">Transmembrane helix</keyword>
<dbReference type="PROSITE" id="PS00217">
    <property type="entry name" value="SUGAR_TRANSPORT_2"/>
    <property type="match status" value="1"/>
</dbReference>
<feature type="transmembrane region" description="Helical" evidence="11">
    <location>
        <begin position="143"/>
        <end position="165"/>
    </location>
</feature>
<evidence type="ECO:0000256" key="5">
    <source>
        <dbReference type="ARBA" id="ARBA00022692"/>
    </source>
</evidence>
<dbReference type="eggNOG" id="KOG0254">
    <property type="taxonomic scope" value="Eukaryota"/>
</dbReference>
<comment type="similarity">
    <text evidence="2 9">Belongs to the major facilitator superfamily. Sugar transporter (TC 2.A.1.1) family.</text>
</comment>
<feature type="transmembrane region" description="Helical" evidence="11">
    <location>
        <begin position="205"/>
        <end position="227"/>
    </location>
</feature>
<evidence type="ECO:0000256" key="7">
    <source>
        <dbReference type="ARBA" id="ARBA00022989"/>
    </source>
</evidence>
<organism evidence="14">
    <name type="scientific">Chlorella variabilis</name>
    <name type="common">Green alga</name>
    <dbReference type="NCBI Taxonomy" id="554065"/>
    <lineage>
        <taxon>Eukaryota</taxon>
        <taxon>Viridiplantae</taxon>
        <taxon>Chlorophyta</taxon>
        <taxon>core chlorophytes</taxon>
        <taxon>Trebouxiophyceae</taxon>
        <taxon>Chlorellales</taxon>
        <taxon>Chlorellaceae</taxon>
        <taxon>Chlorella clade</taxon>
        <taxon>Chlorella</taxon>
    </lineage>
</organism>
<protein>
    <recommendedName>
        <fullName evidence="12">Major facilitator superfamily (MFS) profile domain-containing protein</fullName>
    </recommendedName>
</protein>
<dbReference type="GO" id="GO:0015293">
    <property type="term" value="F:symporter activity"/>
    <property type="evidence" value="ECO:0007669"/>
    <property type="project" value="UniProtKB-KW"/>
</dbReference>
<evidence type="ECO:0000256" key="3">
    <source>
        <dbReference type="ARBA" id="ARBA00022448"/>
    </source>
</evidence>
<dbReference type="InterPro" id="IPR036259">
    <property type="entry name" value="MFS_trans_sf"/>
</dbReference>
<name>E1ZKB2_CHLVA</name>
<keyword evidence="6" id="KW-0769">Symport</keyword>
<evidence type="ECO:0000259" key="12">
    <source>
        <dbReference type="PROSITE" id="PS50850"/>
    </source>
</evidence>
<dbReference type="RefSeq" id="XP_005845876.1">
    <property type="nucleotide sequence ID" value="XM_005845814.1"/>
</dbReference>
<evidence type="ECO:0000256" key="8">
    <source>
        <dbReference type="ARBA" id="ARBA00023136"/>
    </source>
</evidence>
<feature type="domain" description="Major facilitator superfamily (MFS) profile" evidence="12">
    <location>
        <begin position="30"/>
        <end position="482"/>
    </location>
</feature>
<dbReference type="InterPro" id="IPR005829">
    <property type="entry name" value="Sugar_transporter_CS"/>
</dbReference>
<evidence type="ECO:0000256" key="1">
    <source>
        <dbReference type="ARBA" id="ARBA00004141"/>
    </source>
</evidence>
<dbReference type="PRINTS" id="PR00171">
    <property type="entry name" value="SUGRTRNSPORT"/>
</dbReference>
<keyword evidence="5 11" id="KW-0812">Transmembrane</keyword>
<dbReference type="PROSITE" id="PS00216">
    <property type="entry name" value="SUGAR_TRANSPORT_1"/>
    <property type="match status" value="1"/>
</dbReference>
<sequence>MAGGVPVLTRASALNIAEYEGKLTWYVIIVALIASAGGLLFGYDIGITGGVEAFEEFQQKFFPDVYNAKHGPEAQASTDPYCTYNDQKLQVFTSSLFLAGLVSSLFAGHITRHFGRKITMIIAALWFLAGAGLNAGAQELWMLVLGRVFLGFGVGMANQVVPLYLSEMAPFKYRGGLNMLFQLAVTIGIIVAQLINYGVQDWSHGWRLSLGLAAVPAFVLLLGGILLPESPNSLIERGHLDRGRHVLERLRGTTNVHAEYNDIKEASDTAGQIKLRDSWKAMFTRPYSPMLVVTCMIAMLQQWTGINAIMFYVPVIFNSLGSSKKSSLLNTVIIGAVNVVSTFVSILSVDKFGRRFLFIEGGVQMASAQIVTGVVLAKEFGADNKLPHGTAIGVLVVICVFVAGFAWSWGPLGWLVPSEIQTLETRAAGMSAAVTINFLFSFVVGQAFLTMLCSMRWGVFIFFAAWVVLMTFFIWFFLPETKGVPVERIQVKFAKHWFWSKWMGPAAQDVINRDETRTATRKAGQMEGAAPYPAAPAGDMPPRTVTADVA</sequence>
<feature type="region of interest" description="Disordered" evidence="10">
    <location>
        <begin position="517"/>
        <end position="550"/>
    </location>
</feature>
<dbReference type="AlphaFoldDB" id="E1ZKB2"/>
<feature type="transmembrane region" description="Helical" evidence="11">
    <location>
        <begin position="290"/>
        <end position="316"/>
    </location>
</feature>
<feature type="transmembrane region" description="Helical" evidence="11">
    <location>
        <begin position="328"/>
        <end position="349"/>
    </location>
</feature>
<keyword evidence="8 11" id="KW-0472">Membrane</keyword>
<dbReference type="GO" id="GO:0015145">
    <property type="term" value="F:monosaccharide transmembrane transporter activity"/>
    <property type="evidence" value="ECO:0007669"/>
    <property type="project" value="InterPro"/>
</dbReference>
<dbReference type="InterPro" id="IPR045262">
    <property type="entry name" value="STP/PLT_plant"/>
</dbReference>
<feature type="transmembrane region" description="Helical" evidence="11">
    <location>
        <begin position="177"/>
        <end position="199"/>
    </location>
</feature>
<dbReference type="PANTHER" id="PTHR23500:SF357">
    <property type="entry name" value="IP12678P"/>
    <property type="match status" value="1"/>
</dbReference>
<dbReference type="GO" id="GO:0016020">
    <property type="term" value="C:membrane"/>
    <property type="evidence" value="ECO:0007669"/>
    <property type="project" value="UniProtKB-SubCell"/>
</dbReference>
<dbReference type="FunFam" id="1.20.1250.20:FF:000002">
    <property type="entry name" value="Sugar transport protein 13"/>
    <property type="match status" value="1"/>
</dbReference>
<dbReference type="NCBIfam" id="TIGR00879">
    <property type="entry name" value="SP"/>
    <property type="match status" value="1"/>
</dbReference>
<evidence type="ECO:0000313" key="14">
    <source>
        <dbReference type="Proteomes" id="UP000008141"/>
    </source>
</evidence>
<dbReference type="GeneID" id="17353204"/>
<dbReference type="Gene3D" id="1.20.1250.20">
    <property type="entry name" value="MFS general substrate transporter like domains"/>
    <property type="match status" value="1"/>
</dbReference>
<feature type="transmembrane region" description="Helical" evidence="11">
    <location>
        <begin position="455"/>
        <end position="478"/>
    </location>
</feature>
<keyword evidence="14" id="KW-1185">Reference proteome</keyword>
<feature type="transmembrane region" description="Helical" evidence="11">
    <location>
        <begin position="89"/>
        <end position="106"/>
    </location>
</feature>
<dbReference type="CDD" id="cd17361">
    <property type="entry name" value="MFS_STP"/>
    <property type="match status" value="1"/>
</dbReference>
<dbReference type="EMBL" id="GL433850">
    <property type="protein sequence ID" value="EFN53774.1"/>
    <property type="molecule type" value="Genomic_DNA"/>
</dbReference>
<feature type="transmembrane region" description="Helical" evidence="11">
    <location>
        <begin position="23"/>
        <end position="43"/>
    </location>
</feature>
<dbReference type="InterPro" id="IPR020846">
    <property type="entry name" value="MFS_dom"/>
</dbReference>
<evidence type="ECO:0000256" key="6">
    <source>
        <dbReference type="ARBA" id="ARBA00022847"/>
    </source>
</evidence>
<feature type="compositionally biased region" description="Low complexity" evidence="10">
    <location>
        <begin position="529"/>
        <end position="542"/>
    </location>
</feature>
<accession>E1ZKB2</accession>
<feature type="transmembrane region" description="Helical" evidence="11">
    <location>
        <begin position="427"/>
        <end position="449"/>
    </location>
</feature>
<feature type="transmembrane region" description="Helical" evidence="11">
    <location>
        <begin position="118"/>
        <end position="137"/>
    </location>
</feature>
<dbReference type="PANTHER" id="PTHR23500">
    <property type="entry name" value="SOLUTE CARRIER FAMILY 2, FACILITATED GLUCOSE TRANSPORTER"/>
    <property type="match status" value="1"/>
</dbReference>
<dbReference type="PROSITE" id="PS50850">
    <property type="entry name" value="MFS"/>
    <property type="match status" value="1"/>
</dbReference>
<evidence type="ECO:0000256" key="11">
    <source>
        <dbReference type="SAM" id="Phobius"/>
    </source>
</evidence>
<dbReference type="SUPFAM" id="SSF103473">
    <property type="entry name" value="MFS general substrate transporter"/>
    <property type="match status" value="1"/>
</dbReference>
<feature type="transmembrane region" description="Helical" evidence="11">
    <location>
        <begin position="356"/>
        <end position="377"/>
    </location>
</feature>
<dbReference type="InParanoid" id="E1ZKB2"/>
<keyword evidence="4" id="KW-0762">Sugar transport</keyword>
<comment type="subcellular location">
    <subcellularLocation>
        <location evidence="1">Membrane</location>
        <topology evidence="1">Multi-pass membrane protein</topology>
    </subcellularLocation>
</comment>
<keyword evidence="3 9" id="KW-0813">Transport</keyword>
<evidence type="ECO:0000256" key="2">
    <source>
        <dbReference type="ARBA" id="ARBA00010992"/>
    </source>
</evidence>
<evidence type="ECO:0000256" key="9">
    <source>
        <dbReference type="RuleBase" id="RU003346"/>
    </source>
</evidence>
<dbReference type="Pfam" id="PF00083">
    <property type="entry name" value="Sugar_tr"/>
    <property type="match status" value="1"/>
</dbReference>
<dbReference type="InterPro" id="IPR005828">
    <property type="entry name" value="MFS_sugar_transport-like"/>
</dbReference>
<evidence type="ECO:0000313" key="13">
    <source>
        <dbReference type="EMBL" id="EFN53774.1"/>
    </source>
</evidence>
<dbReference type="Proteomes" id="UP000008141">
    <property type="component" value="Unassembled WGS sequence"/>
</dbReference>
<feature type="transmembrane region" description="Helical" evidence="11">
    <location>
        <begin position="389"/>
        <end position="415"/>
    </location>
</feature>
<dbReference type="InterPro" id="IPR003663">
    <property type="entry name" value="Sugar/inositol_transpt"/>
</dbReference>